<dbReference type="EMBL" id="JAAARO010000008">
    <property type="protein sequence ID" value="KAF5743762.1"/>
    <property type="molecule type" value="Genomic_DNA"/>
</dbReference>
<proteinExistence type="predicted"/>
<dbReference type="Proteomes" id="UP000593562">
    <property type="component" value="Unassembled WGS sequence"/>
</dbReference>
<accession>A0A7J7DBN1</accession>
<dbReference type="InParanoid" id="A0A7J7DBN1"/>
<keyword evidence="2" id="KW-1185">Reference proteome</keyword>
<name>A0A7J7DBN1_TRIWF</name>
<evidence type="ECO:0000313" key="1">
    <source>
        <dbReference type="EMBL" id="KAF5743762.1"/>
    </source>
</evidence>
<comment type="caution">
    <text evidence="1">The sequence shown here is derived from an EMBL/GenBank/DDBJ whole genome shotgun (WGS) entry which is preliminary data.</text>
</comment>
<sequence>MSEWCCYVNEMAVCTWYRCIECNISCKRLYRSSAFRNFDLGYHVHIIGRWVDCCSVVEVVNGFMEECLFSCSSNVFSHKFFWSSVVNFQAEKMLYDFKRTFRFAVIFWTVQLSLTRADYGPGG</sequence>
<protein>
    <submittedName>
        <fullName evidence="1">Uncharacterized protein</fullName>
    </submittedName>
</protein>
<organism evidence="1 2">
    <name type="scientific">Tripterygium wilfordii</name>
    <name type="common">Thunder God vine</name>
    <dbReference type="NCBI Taxonomy" id="458696"/>
    <lineage>
        <taxon>Eukaryota</taxon>
        <taxon>Viridiplantae</taxon>
        <taxon>Streptophyta</taxon>
        <taxon>Embryophyta</taxon>
        <taxon>Tracheophyta</taxon>
        <taxon>Spermatophyta</taxon>
        <taxon>Magnoliopsida</taxon>
        <taxon>eudicotyledons</taxon>
        <taxon>Gunneridae</taxon>
        <taxon>Pentapetalae</taxon>
        <taxon>rosids</taxon>
        <taxon>fabids</taxon>
        <taxon>Celastrales</taxon>
        <taxon>Celastraceae</taxon>
        <taxon>Tripterygium</taxon>
    </lineage>
</organism>
<evidence type="ECO:0000313" key="2">
    <source>
        <dbReference type="Proteomes" id="UP000593562"/>
    </source>
</evidence>
<reference evidence="1 2" key="1">
    <citation type="journal article" date="2020" name="Nat. Commun.">
        <title>Genome of Tripterygium wilfordii and identification of cytochrome P450 involved in triptolide biosynthesis.</title>
        <authorList>
            <person name="Tu L."/>
            <person name="Su P."/>
            <person name="Zhang Z."/>
            <person name="Gao L."/>
            <person name="Wang J."/>
            <person name="Hu T."/>
            <person name="Zhou J."/>
            <person name="Zhang Y."/>
            <person name="Zhao Y."/>
            <person name="Liu Y."/>
            <person name="Song Y."/>
            <person name="Tong Y."/>
            <person name="Lu Y."/>
            <person name="Yang J."/>
            <person name="Xu C."/>
            <person name="Jia M."/>
            <person name="Peters R.J."/>
            <person name="Huang L."/>
            <person name="Gao W."/>
        </authorList>
    </citation>
    <scope>NUCLEOTIDE SEQUENCE [LARGE SCALE GENOMIC DNA]</scope>
    <source>
        <strain evidence="2">cv. XIE 37</strain>
        <tissue evidence="1">Leaf</tissue>
    </source>
</reference>
<gene>
    <name evidence="1" type="ORF">HS088_TW08G00349</name>
</gene>
<dbReference type="AlphaFoldDB" id="A0A7J7DBN1"/>